<evidence type="ECO:0000313" key="1">
    <source>
        <dbReference type="EMBL" id="MEL4305288.1"/>
    </source>
</evidence>
<name>A0ABU9KWH2_9EURY</name>
<protein>
    <submittedName>
        <fullName evidence="1">Uncharacterized protein</fullName>
    </submittedName>
</protein>
<dbReference type="RefSeq" id="WP_342126959.1">
    <property type="nucleotide sequence ID" value="NZ_JBCAUS010000003.1"/>
</dbReference>
<gene>
    <name evidence="1" type="ORF">WOA13_05535</name>
</gene>
<reference evidence="1 2" key="1">
    <citation type="submission" date="2024-04" db="EMBL/GenBank/DDBJ databases">
        <title>Methanococcoides sp. LMO-2.</title>
        <authorList>
            <person name="Liang L."/>
        </authorList>
    </citation>
    <scope>NUCLEOTIDE SEQUENCE [LARGE SCALE GENOMIC DNA]</scope>
    <source>
        <strain evidence="1 2">LMO-2</strain>
    </source>
</reference>
<sequence>MYLLNESGFDDPVCTQTIFSELKDIVEIEPVLLGHGQGSFVVISAVKSSDM</sequence>
<comment type="caution">
    <text evidence="1">The sequence shown here is derived from an EMBL/GenBank/DDBJ whole genome shotgun (WGS) entry which is preliminary data.</text>
</comment>
<proteinExistence type="predicted"/>
<dbReference type="Proteomes" id="UP001396646">
    <property type="component" value="Unassembled WGS sequence"/>
</dbReference>
<evidence type="ECO:0000313" key="2">
    <source>
        <dbReference type="Proteomes" id="UP001396646"/>
    </source>
</evidence>
<keyword evidence="2" id="KW-1185">Reference proteome</keyword>
<dbReference type="EMBL" id="JBCAUS010000003">
    <property type="protein sequence ID" value="MEL4305288.1"/>
    <property type="molecule type" value="Genomic_DNA"/>
</dbReference>
<accession>A0ABU9KWH2</accession>
<organism evidence="1 2">
    <name type="scientific">Methanococcoides cohabitans</name>
    <dbReference type="NCBI Taxonomy" id="3136559"/>
    <lineage>
        <taxon>Archaea</taxon>
        <taxon>Methanobacteriati</taxon>
        <taxon>Methanobacteriota</taxon>
        <taxon>Stenosarchaea group</taxon>
        <taxon>Methanomicrobia</taxon>
        <taxon>Methanosarcinales</taxon>
        <taxon>Methanosarcinaceae</taxon>
        <taxon>Methanococcoides</taxon>
    </lineage>
</organism>